<feature type="compositionally biased region" description="Basic residues" evidence="3">
    <location>
        <begin position="26"/>
        <end position="44"/>
    </location>
</feature>
<accession>A0A4S8JES6</accession>
<evidence type="ECO:0000313" key="4">
    <source>
        <dbReference type="EMBL" id="THU59939.1"/>
    </source>
</evidence>
<proteinExistence type="predicted"/>
<sequence>MERPWILEKAKRRRNGSKRRETSGTRHQRKGRSASRASVQRKVRTLQGLVPGGRRLQPEQLFSRTADYILQLRTPKGLTIVVSTANHQCNCCTLKYNSCPHQLLSQLRISLPEAN</sequence>
<evidence type="ECO:0000256" key="2">
    <source>
        <dbReference type="ARBA" id="ARBA00023163"/>
    </source>
</evidence>
<name>A0A4S8JES6_MUSBA</name>
<keyword evidence="2" id="KW-0804">Transcription</keyword>
<evidence type="ECO:0000256" key="1">
    <source>
        <dbReference type="ARBA" id="ARBA00023015"/>
    </source>
</evidence>
<reference evidence="4 5" key="1">
    <citation type="journal article" date="2019" name="Nat. Plants">
        <title>Genome sequencing of Musa balbisiana reveals subgenome evolution and function divergence in polyploid bananas.</title>
        <authorList>
            <person name="Yao X."/>
        </authorList>
    </citation>
    <scope>NUCLEOTIDE SEQUENCE [LARGE SCALE GENOMIC DNA]</scope>
    <source>
        <strain evidence="5">cv. DH-PKW</strain>
        <tissue evidence="4">Leaves</tissue>
    </source>
</reference>
<keyword evidence="5" id="KW-1185">Reference proteome</keyword>
<organism evidence="4 5">
    <name type="scientific">Musa balbisiana</name>
    <name type="common">Banana</name>
    <dbReference type="NCBI Taxonomy" id="52838"/>
    <lineage>
        <taxon>Eukaryota</taxon>
        <taxon>Viridiplantae</taxon>
        <taxon>Streptophyta</taxon>
        <taxon>Embryophyta</taxon>
        <taxon>Tracheophyta</taxon>
        <taxon>Spermatophyta</taxon>
        <taxon>Magnoliopsida</taxon>
        <taxon>Liliopsida</taxon>
        <taxon>Zingiberales</taxon>
        <taxon>Musaceae</taxon>
        <taxon>Musa</taxon>
    </lineage>
</organism>
<evidence type="ECO:0000313" key="5">
    <source>
        <dbReference type="Proteomes" id="UP000317650"/>
    </source>
</evidence>
<dbReference type="PANTHER" id="PTHR33124">
    <property type="entry name" value="TRANSCRIPTION FACTOR IBH1-LIKE 1"/>
    <property type="match status" value="1"/>
</dbReference>
<dbReference type="AlphaFoldDB" id="A0A4S8JES6"/>
<evidence type="ECO:0008006" key="6">
    <source>
        <dbReference type="Google" id="ProtNLM"/>
    </source>
</evidence>
<dbReference type="Proteomes" id="UP000317650">
    <property type="component" value="Chromosome 7"/>
</dbReference>
<comment type="caution">
    <text evidence="4">The sequence shown here is derived from an EMBL/GenBank/DDBJ whole genome shotgun (WGS) entry which is preliminary data.</text>
</comment>
<gene>
    <name evidence="4" type="ORF">C4D60_Mb07t07330</name>
</gene>
<evidence type="ECO:0000256" key="3">
    <source>
        <dbReference type="SAM" id="MobiDB-lite"/>
    </source>
</evidence>
<dbReference type="InterPro" id="IPR044660">
    <property type="entry name" value="IBH1-like"/>
</dbReference>
<protein>
    <recommendedName>
        <fullName evidence="6">BHLH domain-containing protein</fullName>
    </recommendedName>
</protein>
<dbReference type="GO" id="GO:0006355">
    <property type="term" value="P:regulation of DNA-templated transcription"/>
    <property type="evidence" value="ECO:0007669"/>
    <property type="project" value="InterPro"/>
</dbReference>
<keyword evidence="1" id="KW-0805">Transcription regulation</keyword>
<feature type="region of interest" description="Disordered" evidence="3">
    <location>
        <begin position="1"/>
        <end position="44"/>
    </location>
</feature>
<dbReference type="PANTHER" id="PTHR33124:SF9">
    <property type="entry name" value="TRANSCRIPTION FACTOR"/>
    <property type="match status" value="1"/>
</dbReference>
<dbReference type="EMBL" id="PYDT01000005">
    <property type="protein sequence ID" value="THU59939.1"/>
    <property type="molecule type" value="Genomic_DNA"/>
</dbReference>